<feature type="transmembrane region" description="Helical" evidence="1">
    <location>
        <begin position="12"/>
        <end position="29"/>
    </location>
</feature>
<sequence length="50" mass="5862">MKPHSWDNLTAILATCCSLIRIIFNALYLRCRAQHMHYLSELQPINTRGF</sequence>
<gene>
    <name evidence="2" type="ORF">DM02DRAFT_130124</name>
</gene>
<keyword evidence="1" id="KW-1133">Transmembrane helix</keyword>
<reference evidence="2 3" key="1">
    <citation type="journal article" date="2018" name="Sci. Rep.">
        <title>Comparative genomics provides insights into the lifestyle and reveals functional heterogeneity of dark septate endophytic fungi.</title>
        <authorList>
            <person name="Knapp D.G."/>
            <person name="Nemeth J.B."/>
            <person name="Barry K."/>
            <person name="Hainaut M."/>
            <person name="Henrissat B."/>
            <person name="Johnson J."/>
            <person name="Kuo A."/>
            <person name="Lim J.H.P."/>
            <person name="Lipzen A."/>
            <person name="Nolan M."/>
            <person name="Ohm R.A."/>
            <person name="Tamas L."/>
            <person name="Grigoriev I.V."/>
            <person name="Spatafora J.W."/>
            <person name="Nagy L.G."/>
            <person name="Kovacs G.M."/>
        </authorList>
    </citation>
    <scope>NUCLEOTIDE SEQUENCE [LARGE SCALE GENOMIC DNA]</scope>
    <source>
        <strain evidence="2 3">DSE2036</strain>
    </source>
</reference>
<name>A0A2V1DF45_9PLEO</name>
<keyword evidence="3" id="KW-1185">Reference proteome</keyword>
<evidence type="ECO:0000313" key="3">
    <source>
        <dbReference type="Proteomes" id="UP000244855"/>
    </source>
</evidence>
<keyword evidence="1" id="KW-0812">Transmembrane</keyword>
<dbReference type="AlphaFoldDB" id="A0A2V1DF45"/>
<dbReference type="OrthoDB" id="3934549at2759"/>
<evidence type="ECO:0000313" key="2">
    <source>
        <dbReference type="EMBL" id="PVH96213.1"/>
    </source>
</evidence>
<proteinExistence type="predicted"/>
<evidence type="ECO:0000256" key="1">
    <source>
        <dbReference type="SAM" id="Phobius"/>
    </source>
</evidence>
<organism evidence="2 3">
    <name type="scientific">Periconia macrospinosa</name>
    <dbReference type="NCBI Taxonomy" id="97972"/>
    <lineage>
        <taxon>Eukaryota</taxon>
        <taxon>Fungi</taxon>
        <taxon>Dikarya</taxon>
        <taxon>Ascomycota</taxon>
        <taxon>Pezizomycotina</taxon>
        <taxon>Dothideomycetes</taxon>
        <taxon>Pleosporomycetidae</taxon>
        <taxon>Pleosporales</taxon>
        <taxon>Massarineae</taxon>
        <taxon>Periconiaceae</taxon>
        <taxon>Periconia</taxon>
    </lineage>
</organism>
<protein>
    <submittedName>
        <fullName evidence="2">Uncharacterized protein</fullName>
    </submittedName>
</protein>
<dbReference type="EMBL" id="KZ805471">
    <property type="protein sequence ID" value="PVH96213.1"/>
    <property type="molecule type" value="Genomic_DNA"/>
</dbReference>
<accession>A0A2V1DF45</accession>
<keyword evidence="1" id="KW-0472">Membrane</keyword>
<dbReference type="Proteomes" id="UP000244855">
    <property type="component" value="Unassembled WGS sequence"/>
</dbReference>